<organism evidence="2 3">
    <name type="scientific">Amycolatopsis suaedae</name>
    <dbReference type="NCBI Taxonomy" id="2510978"/>
    <lineage>
        <taxon>Bacteria</taxon>
        <taxon>Bacillati</taxon>
        <taxon>Actinomycetota</taxon>
        <taxon>Actinomycetes</taxon>
        <taxon>Pseudonocardiales</taxon>
        <taxon>Pseudonocardiaceae</taxon>
        <taxon>Amycolatopsis</taxon>
    </lineage>
</organism>
<dbReference type="InterPro" id="IPR011059">
    <property type="entry name" value="Metal-dep_hydrolase_composite"/>
</dbReference>
<evidence type="ECO:0000313" key="3">
    <source>
        <dbReference type="Proteomes" id="UP000292003"/>
    </source>
</evidence>
<proteinExistence type="predicted"/>
<dbReference type="OrthoDB" id="3514520at2"/>
<evidence type="ECO:0000313" key="2">
    <source>
        <dbReference type="EMBL" id="RZQ60077.1"/>
    </source>
</evidence>
<dbReference type="EMBL" id="SFCC01000019">
    <property type="protein sequence ID" value="RZQ60077.1"/>
    <property type="molecule type" value="Genomic_DNA"/>
</dbReference>
<dbReference type="InterPro" id="IPR032466">
    <property type="entry name" value="Metal_Hydrolase"/>
</dbReference>
<dbReference type="Pfam" id="PF01979">
    <property type="entry name" value="Amidohydro_1"/>
    <property type="match status" value="1"/>
</dbReference>
<dbReference type="InterPro" id="IPR006680">
    <property type="entry name" value="Amidohydro-rel"/>
</dbReference>
<keyword evidence="2" id="KW-0378">Hydrolase</keyword>
<evidence type="ECO:0000259" key="1">
    <source>
        <dbReference type="Pfam" id="PF01979"/>
    </source>
</evidence>
<keyword evidence="3" id="KW-1185">Reference proteome</keyword>
<dbReference type="RefSeq" id="WP_130479063.1">
    <property type="nucleotide sequence ID" value="NZ_SFCC01000019.1"/>
</dbReference>
<protein>
    <submittedName>
        <fullName evidence="2">Amidohydrolase</fullName>
    </submittedName>
</protein>
<dbReference type="Gene3D" id="1.20.58.520">
    <property type="entry name" value="Amidohydrolase"/>
    <property type="match status" value="1"/>
</dbReference>
<dbReference type="PANTHER" id="PTHR43135:SF3">
    <property type="entry name" value="ALPHA-D-RIBOSE 1-METHYLPHOSPHONATE 5-TRIPHOSPHATE DIPHOSPHATASE"/>
    <property type="match status" value="1"/>
</dbReference>
<feature type="domain" description="Amidohydrolase-related" evidence="1">
    <location>
        <begin position="52"/>
        <end position="387"/>
    </location>
</feature>
<dbReference type="GO" id="GO:0016810">
    <property type="term" value="F:hydrolase activity, acting on carbon-nitrogen (but not peptide) bonds"/>
    <property type="evidence" value="ECO:0007669"/>
    <property type="project" value="InterPro"/>
</dbReference>
<dbReference type="Gene3D" id="2.30.40.10">
    <property type="entry name" value="Urease, subunit C, domain 1"/>
    <property type="match status" value="1"/>
</dbReference>
<dbReference type="Proteomes" id="UP000292003">
    <property type="component" value="Unassembled WGS sequence"/>
</dbReference>
<dbReference type="SUPFAM" id="SSF51338">
    <property type="entry name" value="Composite domain of metallo-dependent hydrolases"/>
    <property type="match status" value="1"/>
</dbReference>
<dbReference type="Gene3D" id="3.40.50.10910">
    <property type="entry name" value="Amidohydrolase"/>
    <property type="match status" value="1"/>
</dbReference>
<dbReference type="InterPro" id="IPR051781">
    <property type="entry name" value="Metallo-dep_Hydrolase"/>
</dbReference>
<name>A0A4Q7IZY5_9PSEU</name>
<reference evidence="2 3" key="1">
    <citation type="submission" date="2019-02" db="EMBL/GenBank/DDBJ databases">
        <title>Draft genome sequence of Amycolatopsis sp. 8-3EHSu isolated from roots of Suaeda maritima.</title>
        <authorList>
            <person name="Duangmal K."/>
            <person name="Chantavorakit T."/>
        </authorList>
    </citation>
    <scope>NUCLEOTIDE SEQUENCE [LARGE SCALE GENOMIC DNA]</scope>
    <source>
        <strain evidence="2 3">8-3EHSu</strain>
    </source>
</reference>
<sequence>MTSTTVFDARIFDGNHVVPATALRFTGDRITALGGRSIAEPGDDLVDAGGATLLPGLIDAHVHLLPGAAHQALTFGVTTELDMFSLPETVTRLKDQAAAEPGLADVRSAGVGATAPGGHPSLMYPGIPYATGPDQAEQFVRDRVAEGTDYLKIIYDRGAKLPFPMPRLDRDTMAALVGAGRAHGLRVDVHVSAVSGLADAVAAGAHGIQHLPSDEELPPELAARMAGLGVTVTPTLGVFENLMGRRGGATLAGDPHLRPYLSEHWRQTLAFDPSVWGDPDGPGYDAVLGNLRRLVDAGVELLAGTDVPNPGTAHGVSLHRELELLVEGGLTPERALTAATAGPSVHYGLDDRGVLAEGRRADLLLVDGDPTADVTHTRRIRTVWRGGVAHDRAAFGGSAEERELIDGLAAQLAKVTAAFSENPPGWQQPAER</sequence>
<dbReference type="AlphaFoldDB" id="A0A4Q7IZY5"/>
<dbReference type="PANTHER" id="PTHR43135">
    <property type="entry name" value="ALPHA-D-RIBOSE 1-METHYLPHOSPHONATE 5-TRIPHOSPHATE DIPHOSPHATASE"/>
    <property type="match status" value="1"/>
</dbReference>
<dbReference type="Gene3D" id="3.30.110.90">
    <property type="entry name" value="Amidohydrolase"/>
    <property type="match status" value="1"/>
</dbReference>
<comment type="caution">
    <text evidence="2">The sequence shown here is derived from an EMBL/GenBank/DDBJ whole genome shotgun (WGS) entry which is preliminary data.</text>
</comment>
<accession>A0A4Q7IZY5</accession>
<dbReference type="SUPFAM" id="SSF51556">
    <property type="entry name" value="Metallo-dependent hydrolases"/>
    <property type="match status" value="1"/>
</dbReference>
<gene>
    <name evidence="2" type="ORF">EWH70_30710</name>
</gene>